<dbReference type="GO" id="GO:0005929">
    <property type="term" value="C:cilium"/>
    <property type="evidence" value="ECO:0007669"/>
    <property type="project" value="UniProtKB-ARBA"/>
</dbReference>
<dbReference type="RefSeq" id="XP_002777597.1">
    <property type="nucleotide sequence ID" value="XM_002777551.1"/>
</dbReference>
<dbReference type="InterPro" id="IPR050630">
    <property type="entry name" value="WD_repeat_EMAP"/>
</dbReference>
<organism evidence="6">
    <name type="scientific">Perkinsus marinus (strain ATCC 50983 / TXsc)</name>
    <dbReference type="NCBI Taxonomy" id="423536"/>
    <lineage>
        <taxon>Eukaryota</taxon>
        <taxon>Sar</taxon>
        <taxon>Alveolata</taxon>
        <taxon>Perkinsozoa</taxon>
        <taxon>Perkinsea</taxon>
        <taxon>Perkinsida</taxon>
        <taxon>Perkinsidae</taxon>
        <taxon>Perkinsus</taxon>
    </lineage>
</organism>
<sequence length="1376" mass="148661">MDFKGQPPVVRVWRPMLSGAPVCVIPCSMLAGIDDICSDSDTRRVCILGKEAQRKQQMISIWSIPLPSTTGKAPVCKPAELIAKQDMGADATVLHHRVFVATACGRVVQLNYNTRQVENVYRLYEDGCPIWAITVTEGFVSTAGDDGYVRVWPLDFTNYYMQAKLPGPVLGLDLTPDDLQLVCSVQDGSVGVLDLEACKYSVVCRSHKSGIRCGAVSTCGTKMCTAAMDGCIRVWDIDNGVARTLLDFKAEPDLPVSLAFQPAFSLSVVEDGETPLLSVGFDSGAVMIFEISAVEGAKSLSPLFELKHHASPGRIVIYDEARRFEATRCPEAVASKPILPVVPSKNKKDDDMIRIQPPTFVLRGAGHHHHNMVALYSHERAIALARLPDFEVSRVLRLNSMQSADAAITTYTFSVDGALLLVGLSDSWVRVYDPDTGLLEHSINCVLAGMITGLYMSATLRDCDGSRKIITAGHLDHQLRVSDYYRDARSDDPLHRPAEQTYHAHHFPPREVFSVGEVLITLSSAEVCIWSFPYHFTAVESKEQLRGVESRPVETGGDLLGCEKVTVEGRGLFQSMMEGVDEGEEAPPEVERKLSSAPSEAVGDDAVVQLDTADVAEEEDEEEGHILDVPMVADNNEEIERSEALGKITYKHFCSGGEVVLWLSELGHLATGCHRWVHLGSLVEDRDTFLTIPDSIPGPRRIHSLDLSPLTMRTLLASADDGRWVIVWDLVKAGVALAPAEDGAVAGEVMSKFVEPLSATKLPQRVACCKLLADSLAVSCGRRWDLGGEDQGLADLIVWGLPRTESCKEAKVLATANLQLPERPVADVDIEIVVNPLSAMEFVTMTSDSVIMWQLATSEEGGEEARGASGWGLAFNEVPIPQQHEGTLCSLAMLSPHLFVGTVNGFVMLVDTDVCVLAWTTVPIEKSQSARLARLASVPLRNGTEAFCATLSGGHLWAGYIRKQPAVRCVMQSTWMVKGLSSAVCLSHSRVVAAGEKSISLLKIGATPAPLWTHDVGFAPLRLGLVGLDLIGVVGQGSAMKIWRVEGSAPAVLVENMCIPVPWTAAAETGAILCNGEGQQSSCWYTHDAMVAESLITIKKMFSINTCTVCMMRLGRVGLDLIGVVGQGSAMKIWRVEGSAPAVLVENMCIPVPWTAAAETGAILCNGEGQQSSCWYTHDAMVAELLSKVSSSTTAVDLKTFLSAPIKPEAPVDSGVANATTSLQEMLAADFNCDHVLVTWQQGDKDALDNYNDAKVSDPTRLYSASDDKLYRACHAHGCWSMMKTLTQREFLSGSFFKKMGSFNHNYKGGSLNGSAVVILEKTKNGEAVDVVYSVVNSESLDASGVVKALGGSEDQASLAAKKADEAVDKYTSERG</sequence>
<dbReference type="InterPro" id="IPR001680">
    <property type="entry name" value="WD40_rpt"/>
</dbReference>
<evidence type="ECO:0000256" key="2">
    <source>
        <dbReference type="ARBA" id="ARBA00022737"/>
    </source>
</evidence>
<dbReference type="SUPFAM" id="SSF50978">
    <property type="entry name" value="WD40 repeat-like"/>
    <property type="match status" value="3"/>
</dbReference>
<dbReference type="PROSITE" id="PS50082">
    <property type="entry name" value="WD_REPEATS_2"/>
    <property type="match status" value="1"/>
</dbReference>
<dbReference type="GeneID" id="9052294"/>
<keyword evidence="1 3" id="KW-0853">WD repeat</keyword>
<dbReference type="Proteomes" id="UP000007800">
    <property type="component" value="Unassembled WGS sequence"/>
</dbReference>
<dbReference type="EMBL" id="GG678316">
    <property type="protein sequence ID" value="EER09413.1"/>
    <property type="molecule type" value="Genomic_DNA"/>
</dbReference>
<dbReference type="SMART" id="SM00320">
    <property type="entry name" value="WD40"/>
    <property type="match status" value="5"/>
</dbReference>
<dbReference type="Gene3D" id="2.130.10.10">
    <property type="entry name" value="YVTN repeat-like/Quinoprotein amine dehydrogenase"/>
    <property type="match status" value="2"/>
</dbReference>
<dbReference type="PANTHER" id="PTHR13720:SF24">
    <property type="entry name" value="WD REPEAT-CONTAINING PROTEIN 90"/>
    <property type="match status" value="1"/>
</dbReference>
<proteinExistence type="predicted"/>
<dbReference type="Pfam" id="PF00400">
    <property type="entry name" value="WD40"/>
    <property type="match status" value="1"/>
</dbReference>
<dbReference type="OrthoDB" id="6252103at2759"/>
<evidence type="ECO:0000256" key="1">
    <source>
        <dbReference type="ARBA" id="ARBA00022574"/>
    </source>
</evidence>
<dbReference type="InterPro" id="IPR019775">
    <property type="entry name" value="WD40_repeat_CS"/>
</dbReference>
<dbReference type="OMA" id="SAMKIWR"/>
<feature type="repeat" description="WD" evidence="3">
    <location>
        <begin position="204"/>
        <end position="245"/>
    </location>
</feature>
<keyword evidence="2" id="KW-0677">Repeat</keyword>
<keyword evidence="6" id="KW-1185">Reference proteome</keyword>
<reference evidence="5 6" key="1">
    <citation type="submission" date="2008-07" db="EMBL/GenBank/DDBJ databases">
        <authorList>
            <person name="El-Sayed N."/>
            <person name="Caler E."/>
            <person name="Inman J."/>
            <person name="Amedeo P."/>
            <person name="Hass B."/>
            <person name="Wortman J."/>
        </authorList>
    </citation>
    <scope>NUCLEOTIDE SEQUENCE [LARGE SCALE GENOMIC DNA]</scope>
    <source>
        <strain evidence="6">ATCC 50983 / TXsc</strain>
    </source>
</reference>
<dbReference type="PANTHER" id="PTHR13720">
    <property type="entry name" value="WD-40 REPEAT PROTEIN"/>
    <property type="match status" value="1"/>
</dbReference>
<dbReference type="SUPFAM" id="SSF69322">
    <property type="entry name" value="Tricorn protease domain 2"/>
    <property type="match status" value="1"/>
</dbReference>
<name>C5L1I6_PERM5</name>
<accession>C5L1I6</accession>
<evidence type="ECO:0000313" key="5">
    <source>
        <dbReference type="EMBL" id="EER09413.1"/>
    </source>
</evidence>
<gene>
    <name evidence="5" type="ORF">Pmar_PMAR025968</name>
</gene>
<protein>
    <submittedName>
        <fullName evidence="5">Uncharacterized protein</fullName>
    </submittedName>
</protein>
<feature type="region of interest" description="Disordered" evidence="4">
    <location>
        <begin position="580"/>
        <end position="601"/>
    </location>
</feature>
<dbReference type="PROSITE" id="PS00678">
    <property type="entry name" value="WD_REPEATS_1"/>
    <property type="match status" value="1"/>
</dbReference>
<evidence type="ECO:0000256" key="4">
    <source>
        <dbReference type="SAM" id="MobiDB-lite"/>
    </source>
</evidence>
<evidence type="ECO:0000313" key="6">
    <source>
        <dbReference type="Proteomes" id="UP000007800"/>
    </source>
</evidence>
<evidence type="ECO:0000256" key="3">
    <source>
        <dbReference type="PROSITE-ProRule" id="PRU00221"/>
    </source>
</evidence>
<dbReference type="InParanoid" id="C5L1I6"/>
<dbReference type="InterPro" id="IPR036322">
    <property type="entry name" value="WD40_repeat_dom_sf"/>
</dbReference>
<dbReference type="InterPro" id="IPR015943">
    <property type="entry name" value="WD40/YVTN_repeat-like_dom_sf"/>
</dbReference>